<dbReference type="PANTHER" id="PTHR12599">
    <property type="entry name" value="PTERIN-4-ALPHA-CARBINOLAMINE DEHYDRATASE"/>
    <property type="match status" value="1"/>
</dbReference>
<dbReference type="AlphaFoldDB" id="B8KQS6"/>
<evidence type="ECO:0000256" key="4">
    <source>
        <dbReference type="HAMAP-Rule" id="MF_00434"/>
    </source>
</evidence>
<dbReference type="GO" id="GO:0006729">
    <property type="term" value="P:tetrahydrobiopterin biosynthetic process"/>
    <property type="evidence" value="ECO:0007669"/>
    <property type="project" value="InterPro"/>
</dbReference>
<dbReference type="EMBL" id="DS999411">
    <property type="protein sequence ID" value="EED35039.1"/>
    <property type="molecule type" value="Genomic_DNA"/>
</dbReference>
<dbReference type="EC" id="4.2.1.96" evidence="4"/>
<accession>B8KQS6</accession>
<proteinExistence type="inferred from homology"/>
<dbReference type="NCBIfam" id="NF002017">
    <property type="entry name" value="PRK00823.1-2"/>
    <property type="match status" value="1"/>
</dbReference>
<gene>
    <name evidence="5" type="ORF">NOR51B_981</name>
</gene>
<comment type="similarity">
    <text evidence="2 4">Belongs to the pterin-4-alpha-carbinolamine dehydratase family.</text>
</comment>
<dbReference type="STRING" id="565045.NOR51B_981"/>
<sequence length="95" mass="10526">MAETLSEDTITAALADQEHWKLAEGKLLLTLAFQDFNMAWGFMSRVALLAEQHNHHPEWYNVYNRVEIALTTHDSGGITEKDLALATAISTLLGG</sequence>
<dbReference type="InterPro" id="IPR001533">
    <property type="entry name" value="Pterin_deHydtase"/>
</dbReference>
<dbReference type="OrthoDB" id="5294615at2"/>
<dbReference type="Proteomes" id="UP000004699">
    <property type="component" value="Unassembled WGS sequence"/>
</dbReference>
<dbReference type="GO" id="GO:0008124">
    <property type="term" value="F:4-alpha-hydroxytetrahydrobiopterin dehydratase activity"/>
    <property type="evidence" value="ECO:0007669"/>
    <property type="project" value="UniProtKB-UniRule"/>
</dbReference>
<dbReference type="Pfam" id="PF01329">
    <property type="entry name" value="Pterin_4a"/>
    <property type="match status" value="1"/>
</dbReference>
<evidence type="ECO:0000313" key="5">
    <source>
        <dbReference type="EMBL" id="EED35039.1"/>
    </source>
</evidence>
<keyword evidence="3 4" id="KW-0456">Lyase</keyword>
<name>B8KQS6_9GAMM</name>
<dbReference type="PANTHER" id="PTHR12599:SF0">
    <property type="entry name" value="PTERIN-4-ALPHA-CARBINOLAMINE DEHYDRATASE"/>
    <property type="match status" value="1"/>
</dbReference>
<evidence type="ECO:0000256" key="1">
    <source>
        <dbReference type="ARBA" id="ARBA00001554"/>
    </source>
</evidence>
<dbReference type="eggNOG" id="COG2154">
    <property type="taxonomic scope" value="Bacteria"/>
</dbReference>
<keyword evidence="6" id="KW-1185">Reference proteome</keyword>
<comment type="catalytic activity">
    <reaction evidence="1 4">
        <text>(4aS,6R)-4a-hydroxy-L-erythro-5,6,7,8-tetrahydrobiopterin = (6R)-L-erythro-6,7-dihydrobiopterin + H2O</text>
        <dbReference type="Rhea" id="RHEA:11920"/>
        <dbReference type="ChEBI" id="CHEBI:15377"/>
        <dbReference type="ChEBI" id="CHEBI:15642"/>
        <dbReference type="ChEBI" id="CHEBI:43120"/>
        <dbReference type="EC" id="4.2.1.96"/>
    </reaction>
</comment>
<protein>
    <recommendedName>
        <fullName evidence="4">Putative pterin-4-alpha-carbinolamine dehydratase</fullName>
        <shortName evidence="4">PHS</shortName>
        <ecNumber evidence="4">4.2.1.96</ecNumber>
    </recommendedName>
    <alternativeName>
        <fullName evidence="4">4-alpha-hydroxy-tetrahydropterin dehydratase</fullName>
    </alternativeName>
    <alternativeName>
        <fullName evidence="4">Pterin carbinolamine dehydratase</fullName>
        <shortName evidence="4">PCD</shortName>
    </alternativeName>
</protein>
<evidence type="ECO:0000256" key="3">
    <source>
        <dbReference type="ARBA" id="ARBA00023239"/>
    </source>
</evidence>
<reference evidence="6" key="1">
    <citation type="journal article" date="2013" name="BMC Microbiol.">
        <title>Taxonomy and evolution of bacteriochlorophyll a-containing members of the OM60/NOR5 clade of marine gammaproteobacteria: description of Luminiphilus syltensis gen. nov., sp. nov., reclassification of Haliea rubra as Pseudohaliea rubra gen. nov., comb. nov., and emendation of Chromatocurvus halotolerans.</title>
        <authorList>
            <person name="Spring S."/>
            <person name="Riedel T."/>
            <person name="Sproer C."/>
            <person name="Yan S."/>
            <person name="Harder J."/>
            <person name="Fuchs B.M."/>
        </authorList>
    </citation>
    <scope>NUCLEOTIDE SEQUENCE [LARGE SCALE GENOMIC DNA]</scope>
    <source>
        <strain evidence="6">NOR51-B</strain>
    </source>
</reference>
<dbReference type="HOGENOM" id="CLU_081974_3_2_6"/>
<dbReference type="SUPFAM" id="SSF55248">
    <property type="entry name" value="PCD-like"/>
    <property type="match status" value="1"/>
</dbReference>
<dbReference type="InterPro" id="IPR036428">
    <property type="entry name" value="PCD_sf"/>
</dbReference>
<dbReference type="RefSeq" id="WP_009019786.1">
    <property type="nucleotide sequence ID" value="NZ_DS999411.1"/>
</dbReference>
<evidence type="ECO:0000313" key="6">
    <source>
        <dbReference type="Proteomes" id="UP000004699"/>
    </source>
</evidence>
<organism evidence="5 6">
    <name type="scientific">Luminiphilus syltensis NOR5-1B</name>
    <dbReference type="NCBI Taxonomy" id="565045"/>
    <lineage>
        <taxon>Bacteria</taxon>
        <taxon>Pseudomonadati</taxon>
        <taxon>Pseudomonadota</taxon>
        <taxon>Gammaproteobacteria</taxon>
        <taxon>Cellvibrionales</taxon>
        <taxon>Halieaceae</taxon>
        <taxon>Luminiphilus</taxon>
    </lineage>
</organism>
<dbReference type="NCBIfam" id="NF002018">
    <property type="entry name" value="PRK00823.1-3"/>
    <property type="match status" value="1"/>
</dbReference>
<dbReference type="Gene3D" id="3.30.1360.20">
    <property type="entry name" value="Transcriptional coactivator/pterin dehydratase"/>
    <property type="match status" value="1"/>
</dbReference>
<evidence type="ECO:0000256" key="2">
    <source>
        <dbReference type="ARBA" id="ARBA00006472"/>
    </source>
</evidence>
<dbReference type="HAMAP" id="MF_00434">
    <property type="entry name" value="Pterin_4_alpha"/>
    <property type="match status" value="1"/>
</dbReference>